<accession>A0A9X0CJZ9</accession>
<evidence type="ECO:0000313" key="4">
    <source>
        <dbReference type="Proteomes" id="UP001163046"/>
    </source>
</evidence>
<dbReference type="SUPFAM" id="SSF51735">
    <property type="entry name" value="NAD(P)-binding Rossmann-fold domains"/>
    <property type="match status" value="1"/>
</dbReference>
<keyword evidence="4" id="KW-1185">Reference proteome</keyword>
<dbReference type="GO" id="GO:0006574">
    <property type="term" value="P:L-valine catabolic process"/>
    <property type="evidence" value="ECO:0007669"/>
    <property type="project" value="TreeGrafter"/>
</dbReference>
<dbReference type="AlphaFoldDB" id="A0A9X0CJZ9"/>
<sequence length="158" mass="17380">MEFGSEEKSKDNASVQKTATCKDGKNTKKTNLHKMDSEETSEFQKQSVRRELIKEEIAKTQYEKGKKGIGVLEAPVTGGMALLKQGKMTVLVGGDKQLFQDCAPILQQSSKMVLYMGEIGTTYTMIAKLISNMLAAVNVVTMGDALQLGKLVAWIWTN</sequence>
<dbReference type="EMBL" id="MU827349">
    <property type="protein sequence ID" value="KAJ7352714.1"/>
    <property type="molecule type" value="Genomic_DNA"/>
</dbReference>
<dbReference type="Gene3D" id="3.40.50.720">
    <property type="entry name" value="NAD(P)-binding Rossmann-like Domain"/>
    <property type="match status" value="1"/>
</dbReference>
<feature type="region of interest" description="Disordered" evidence="1">
    <location>
        <begin position="1"/>
        <end position="47"/>
    </location>
</feature>
<dbReference type="GO" id="GO:0005739">
    <property type="term" value="C:mitochondrion"/>
    <property type="evidence" value="ECO:0007669"/>
    <property type="project" value="TreeGrafter"/>
</dbReference>
<dbReference type="GO" id="GO:0050661">
    <property type="term" value="F:NADP binding"/>
    <property type="evidence" value="ECO:0007669"/>
    <property type="project" value="InterPro"/>
</dbReference>
<proteinExistence type="predicted"/>
<evidence type="ECO:0000313" key="3">
    <source>
        <dbReference type="EMBL" id="KAJ7352714.1"/>
    </source>
</evidence>
<dbReference type="Pfam" id="PF03446">
    <property type="entry name" value="NAD_binding_2"/>
    <property type="match status" value="1"/>
</dbReference>
<feature type="domain" description="6-phosphogluconate dehydrogenase NADP-binding" evidence="2">
    <location>
        <begin position="61"/>
        <end position="117"/>
    </location>
</feature>
<feature type="compositionally biased region" description="Basic and acidic residues" evidence="1">
    <location>
        <begin position="1"/>
        <end position="11"/>
    </location>
</feature>
<dbReference type="GO" id="GO:0008442">
    <property type="term" value="F:3-hydroxyisobutyrate dehydrogenase activity"/>
    <property type="evidence" value="ECO:0007669"/>
    <property type="project" value="TreeGrafter"/>
</dbReference>
<dbReference type="Proteomes" id="UP001163046">
    <property type="component" value="Unassembled WGS sequence"/>
</dbReference>
<organism evidence="3 4">
    <name type="scientific">Desmophyllum pertusum</name>
    <dbReference type="NCBI Taxonomy" id="174260"/>
    <lineage>
        <taxon>Eukaryota</taxon>
        <taxon>Metazoa</taxon>
        <taxon>Cnidaria</taxon>
        <taxon>Anthozoa</taxon>
        <taxon>Hexacorallia</taxon>
        <taxon>Scleractinia</taxon>
        <taxon>Caryophylliina</taxon>
        <taxon>Caryophylliidae</taxon>
        <taxon>Desmophyllum</taxon>
    </lineage>
</organism>
<comment type="caution">
    <text evidence="3">The sequence shown here is derived from an EMBL/GenBank/DDBJ whole genome shotgun (WGS) entry which is preliminary data.</text>
</comment>
<dbReference type="InterPro" id="IPR006115">
    <property type="entry name" value="6PGDH_NADP-bd"/>
</dbReference>
<dbReference type="InterPro" id="IPR036291">
    <property type="entry name" value="NAD(P)-bd_dom_sf"/>
</dbReference>
<dbReference type="PANTHER" id="PTHR22981">
    <property type="entry name" value="3-HYDROXYISOBUTYRATE DEHYDROGENASE-RELATED"/>
    <property type="match status" value="1"/>
</dbReference>
<evidence type="ECO:0000256" key="1">
    <source>
        <dbReference type="SAM" id="MobiDB-lite"/>
    </source>
</evidence>
<protein>
    <recommendedName>
        <fullName evidence="2">6-phosphogluconate dehydrogenase NADP-binding domain-containing protein</fullName>
    </recommendedName>
</protein>
<reference evidence="3" key="1">
    <citation type="submission" date="2023-01" db="EMBL/GenBank/DDBJ databases">
        <title>Genome assembly of the deep-sea coral Lophelia pertusa.</title>
        <authorList>
            <person name="Herrera S."/>
            <person name="Cordes E."/>
        </authorList>
    </citation>
    <scope>NUCLEOTIDE SEQUENCE</scope>
    <source>
        <strain evidence="3">USNM1676648</strain>
        <tissue evidence="3">Polyp</tissue>
    </source>
</reference>
<name>A0A9X0CJZ9_9CNID</name>
<gene>
    <name evidence="3" type="ORF">OS493_034319</name>
</gene>
<dbReference type="OrthoDB" id="435038at2759"/>
<evidence type="ECO:0000259" key="2">
    <source>
        <dbReference type="Pfam" id="PF03446"/>
    </source>
</evidence>
<dbReference type="PANTHER" id="PTHR22981:SF84">
    <property type="entry name" value="3-HYDROXYISOBUTYRATE DEHYDROGENASE"/>
    <property type="match status" value="1"/>
</dbReference>